<feature type="binding site" evidence="11">
    <location>
        <position position="349"/>
    </location>
    <ligand>
        <name>Mg(2+)</name>
        <dbReference type="ChEBI" id="CHEBI:18420"/>
        <note>shared with alpha subunit</note>
    </ligand>
</feature>
<dbReference type="Gene3D" id="3.30.930.10">
    <property type="entry name" value="Bira Bifunctional Protein, Domain 2"/>
    <property type="match status" value="1"/>
</dbReference>
<dbReference type="Gene3D" id="3.30.56.10">
    <property type="match status" value="2"/>
</dbReference>
<keyword evidence="6 11" id="KW-0067">ATP-binding</keyword>
<dbReference type="InterPro" id="IPR004532">
    <property type="entry name" value="Phe-tRNA-ligase_IIc_bsu_bact"/>
</dbReference>
<evidence type="ECO:0000256" key="6">
    <source>
        <dbReference type="ARBA" id="ARBA00022840"/>
    </source>
</evidence>
<dbReference type="PROSITE" id="PS51447">
    <property type="entry name" value="FDX_ACB"/>
    <property type="match status" value="1"/>
</dbReference>
<dbReference type="RefSeq" id="WP_277862036.1">
    <property type="nucleotide sequence ID" value="NZ_JARRAG010000002.1"/>
</dbReference>
<comment type="catalytic activity">
    <reaction evidence="10 11">
        <text>tRNA(Phe) + L-phenylalanine + ATP = L-phenylalanyl-tRNA(Phe) + AMP + diphosphate + H(+)</text>
        <dbReference type="Rhea" id="RHEA:19413"/>
        <dbReference type="Rhea" id="RHEA-COMP:9668"/>
        <dbReference type="Rhea" id="RHEA-COMP:9699"/>
        <dbReference type="ChEBI" id="CHEBI:15378"/>
        <dbReference type="ChEBI" id="CHEBI:30616"/>
        <dbReference type="ChEBI" id="CHEBI:33019"/>
        <dbReference type="ChEBI" id="CHEBI:58095"/>
        <dbReference type="ChEBI" id="CHEBI:78442"/>
        <dbReference type="ChEBI" id="CHEBI:78531"/>
        <dbReference type="ChEBI" id="CHEBI:456215"/>
        <dbReference type="EC" id="6.1.1.20"/>
    </reaction>
</comment>
<dbReference type="PROSITE" id="PS51483">
    <property type="entry name" value="B5"/>
    <property type="match status" value="1"/>
</dbReference>
<comment type="caution">
    <text evidence="14">The sequence shown here is derived from an EMBL/GenBank/DDBJ whole genome shotgun (WGS) entry which is preliminary data.</text>
</comment>
<evidence type="ECO:0000313" key="14">
    <source>
        <dbReference type="EMBL" id="MDG3005706.1"/>
    </source>
</evidence>
<dbReference type="InterPro" id="IPR045060">
    <property type="entry name" value="Phe-tRNA-ligase_IIc_bsu"/>
</dbReference>
<keyword evidence="4 11" id="KW-0479">Metal-binding</keyword>
<dbReference type="Pfam" id="PF03147">
    <property type="entry name" value="FDX-ACB"/>
    <property type="match status" value="1"/>
</dbReference>
<dbReference type="SMART" id="SM00873">
    <property type="entry name" value="B3_4"/>
    <property type="match status" value="1"/>
</dbReference>
<dbReference type="InterPro" id="IPR005147">
    <property type="entry name" value="tRNA_synthase_B5-dom"/>
</dbReference>
<evidence type="ECO:0000313" key="15">
    <source>
        <dbReference type="Proteomes" id="UP001216907"/>
    </source>
</evidence>
<dbReference type="InterPro" id="IPR041616">
    <property type="entry name" value="PheRS_beta_core"/>
</dbReference>
<evidence type="ECO:0000256" key="3">
    <source>
        <dbReference type="ARBA" id="ARBA00022598"/>
    </source>
</evidence>
<feature type="binding site" evidence="11">
    <location>
        <position position="353"/>
    </location>
    <ligand>
        <name>Mg(2+)</name>
        <dbReference type="ChEBI" id="CHEBI:18420"/>
        <note>shared with alpha subunit</note>
    </ligand>
</feature>
<feature type="binding site" evidence="11">
    <location>
        <position position="352"/>
    </location>
    <ligand>
        <name>Mg(2+)</name>
        <dbReference type="ChEBI" id="CHEBI:18420"/>
        <note>shared with alpha subunit</note>
    </ligand>
</feature>
<dbReference type="SUPFAM" id="SSF54991">
    <property type="entry name" value="Anticodon-binding domain of PheRS"/>
    <property type="match status" value="1"/>
</dbReference>
<dbReference type="NCBIfam" id="TIGR00472">
    <property type="entry name" value="pheT_bact"/>
    <property type="match status" value="1"/>
</dbReference>
<feature type="domain" description="FDX-ACB" evidence="12">
    <location>
        <begin position="579"/>
        <end position="672"/>
    </location>
</feature>
<dbReference type="Pfam" id="PF17759">
    <property type="entry name" value="tRNA_synthFbeta"/>
    <property type="match status" value="1"/>
</dbReference>
<dbReference type="GO" id="GO:0004826">
    <property type="term" value="F:phenylalanine-tRNA ligase activity"/>
    <property type="evidence" value="ECO:0007669"/>
    <property type="project" value="UniProtKB-EC"/>
</dbReference>
<organism evidence="14 15">
    <name type="scientific">Paludisphaera mucosa</name>
    <dbReference type="NCBI Taxonomy" id="3030827"/>
    <lineage>
        <taxon>Bacteria</taxon>
        <taxon>Pseudomonadati</taxon>
        <taxon>Planctomycetota</taxon>
        <taxon>Planctomycetia</taxon>
        <taxon>Isosphaerales</taxon>
        <taxon>Isosphaeraceae</taxon>
        <taxon>Paludisphaera</taxon>
    </lineage>
</organism>
<evidence type="ECO:0000259" key="12">
    <source>
        <dbReference type="PROSITE" id="PS51447"/>
    </source>
</evidence>
<reference evidence="14 15" key="1">
    <citation type="submission" date="2023-03" db="EMBL/GenBank/DDBJ databases">
        <title>Paludisphaera mucosa sp. nov. a novel planctomycete from northern fen.</title>
        <authorList>
            <person name="Ivanova A."/>
        </authorList>
    </citation>
    <scope>NUCLEOTIDE SEQUENCE [LARGE SCALE GENOMIC DNA]</scope>
    <source>
        <strain evidence="14 15">Pla2</strain>
    </source>
</reference>
<dbReference type="InterPro" id="IPR020825">
    <property type="entry name" value="Phe-tRNA_synthase-like_B3/B4"/>
</dbReference>
<evidence type="ECO:0000256" key="2">
    <source>
        <dbReference type="ARBA" id="ARBA00011209"/>
    </source>
</evidence>
<keyword evidence="15" id="KW-1185">Reference proteome</keyword>
<dbReference type="InterPro" id="IPR009061">
    <property type="entry name" value="DNA-bd_dom_put_sf"/>
</dbReference>
<dbReference type="InterPro" id="IPR005146">
    <property type="entry name" value="B3/B4_tRNA-bd"/>
</dbReference>
<proteinExistence type="inferred from homology"/>
<gene>
    <name evidence="11 14" type="primary">pheT</name>
    <name evidence="14" type="ORF">PZE19_18105</name>
</gene>
<comment type="subunit">
    <text evidence="2 11">Tetramer of two alpha and two beta subunits.</text>
</comment>
<dbReference type="InterPro" id="IPR036690">
    <property type="entry name" value="Fdx_antiC-bd_sf"/>
</dbReference>
<dbReference type="InterPro" id="IPR045864">
    <property type="entry name" value="aa-tRNA-synth_II/BPL/LPL"/>
</dbReference>
<dbReference type="Gene3D" id="3.30.70.380">
    <property type="entry name" value="Ferrodoxin-fold anticodon-binding domain"/>
    <property type="match status" value="1"/>
</dbReference>
<evidence type="ECO:0000256" key="4">
    <source>
        <dbReference type="ARBA" id="ARBA00022723"/>
    </source>
</evidence>
<feature type="binding site" evidence="11">
    <location>
        <position position="343"/>
    </location>
    <ligand>
        <name>Mg(2+)</name>
        <dbReference type="ChEBI" id="CHEBI:18420"/>
        <note>shared with alpha subunit</note>
    </ligand>
</feature>
<feature type="domain" description="B5" evidence="13">
    <location>
        <begin position="289"/>
        <end position="365"/>
    </location>
</feature>
<name>A0ABT6FDQ3_9BACT</name>
<dbReference type="SUPFAM" id="SSF55681">
    <property type="entry name" value="Class II aaRS and biotin synthetases"/>
    <property type="match status" value="1"/>
</dbReference>
<evidence type="ECO:0000259" key="13">
    <source>
        <dbReference type="PROSITE" id="PS51483"/>
    </source>
</evidence>
<keyword evidence="11" id="KW-0963">Cytoplasm</keyword>
<protein>
    <recommendedName>
        <fullName evidence="11">Phenylalanine--tRNA ligase beta subunit</fullName>
        <ecNumber evidence="11">6.1.1.20</ecNumber>
    </recommendedName>
    <alternativeName>
        <fullName evidence="11">Phenylalanyl-tRNA synthetase beta subunit</fullName>
        <shortName evidence="11">PheRS</shortName>
    </alternativeName>
</protein>
<dbReference type="PANTHER" id="PTHR10947:SF0">
    <property type="entry name" value="PHENYLALANINE--TRNA LIGASE BETA SUBUNIT"/>
    <property type="match status" value="1"/>
</dbReference>
<dbReference type="SUPFAM" id="SSF56037">
    <property type="entry name" value="PheT/TilS domain"/>
    <property type="match status" value="1"/>
</dbReference>
<evidence type="ECO:0000256" key="7">
    <source>
        <dbReference type="ARBA" id="ARBA00022842"/>
    </source>
</evidence>
<sequence length="673" mass="73060">MIVSWNQLTDYVRLDMPVEALTERLALTGLNHESTDDVGGDLAIDLEVTSNRSDCLGHLGVAREISVLFDKPLRIPAAAPKTSGAAVESLAGVTVEAADLCPRFTARVMTGVKVGESPWWLKRRLETLGVRPVSNIVDVTNYVMFECGQPLHAYDLDKLEGRRLIVRGARKGESLKAINGRDYALEPEMLVIADAARPVGLAGVMGGLETEIGPGTTNILIEAARFDAMSVRKTSRALGLFSPSSFRFERPLDPEVADWASRRCAELILELCPGSVLHPGVIDVAGPTPPREPIVLRLMQIPRVLGISVDPVEVRRILEALGLRVVDQTDLAIQVAPPTWRADLEREIDLIEEVARIHGYEKIVENRPIPVTSAPRGRRERVESAIRDTLTALGLDEAVTFSLVEDALAAPVTAAGADLAPLRVSHSSRRRENALRRSLIPSLLAVRRHNEAHGVADARVFEIADVYLPGEAGGLPEEPPRLAIVAGLDFRGLKGVVETLLRRLLIAEPLEAKPVSSPLFAEGRAAELSVGEARLGWIGEVDAARIQEFDLRTACAAAELELGVLLDKARTVAQHKPLPTFPAVVRDLSLVLDRNVSWAELAGVVREAAGGSFREADYLDTFRGGNLGDDKQSVHFGLTFRRDDRTLTGEEVELAVKDVVDACARKLGATLRA</sequence>
<dbReference type="SUPFAM" id="SSF46955">
    <property type="entry name" value="Putative DNA-binding domain"/>
    <property type="match status" value="2"/>
</dbReference>
<comment type="subcellular location">
    <subcellularLocation>
        <location evidence="11">Cytoplasm</location>
    </subcellularLocation>
</comment>
<comment type="cofactor">
    <cofactor evidence="11">
        <name>Mg(2+)</name>
        <dbReference type="ChEBI" id="CHEBI:18420"/>
    </cofactor>
    <text evidence="11">Binds 2 magnesium ions per tetramer.</text>
</comment>
<accession>A0ABT6FDQ3</accession>
<keyword evidence="9 11" id="KW-0030">Aminoacyl-tRNA synthetase</keyword>
<dbReference type="EMBL" id="JARRAG010000002">
    <property type="protein sequence ID" value="MDG3005706.1"/>
    <property type="molecule type" value="Genomic_DNA"/>
</dbReference>
<comment type="similarity">
    <text evidence="1 11">Belongs to the phenylalanyl-tRNA synthetase beta subunit family. Type 1 subfamily.</text>
</comment>
<dbReference type="HAMAP" id="MF_00283">
    <property type="entry name" value="Phe_tRNA_synth_beta1"/>
    <property type="match status" value="1"/>
</dbReference>
<keyword evidence="7 11" id="KW-0460">Magnesium</keyword>
<dbReference type="InterPro" id="IPR005121">
    <property type="entry name" value="Fdx_antiC-bd"/>
</dbReference>
<dbReference type="Pfam" id="PF03484">
    <property type="entry name" value="B5"/>
    <property type="match status" value="1"/>
</dbReference>
<dbReference type="SMART" id="SM00896">
    <property type="entry name" value="FDX-ACB"/>
    <property type="match status" value="1"/>
</dbReference>
<evidence type="ECO:0000256" key="9">
    <source>
        <dbReference type="ARBA" id="ARBA00023146"/>
    </source>
</evidence>
<dbReference type="CDD" id="cd00769">
    <property type="entry name" value="PheRS_beta_core"/>
    <property type="match status" value="1"/>
</dbReference>
<evidence type="ECO:0000256" key="8">
    <source>
        <dbReference type="ARBA" id="ARBA00022917"/>
    </source>
</evidence>
<evidence type="ECO:0000256" key="11">
    <source>
        <dbReference type="HAMAP-Rule" id="MF_00283"/>
    </source>
</evidence>
<keyword evidence="3 11" id="KW-0436">Ligase</keyword>
<evidence type="ECO:0000256" key="10">
    <source>
        <dbReference type="ARBA" id="ARBA00049255"/>
    </source>
</evidence>
<dbReference type="Pfam" id="PF03483">
    <property type="entry name" value="B3_4"/>
    <property type="match status" value="1"/>
</dbReference>
<dbReference type="EC" id="6.1.1.20" evidence="11"/>
<dbReference type="Gene3D" id="3.50.40.10">
    <property type="entry name" value="Phenylalanyl-trna Synthetase, Chain B, domain 3"/>
    <property type="match status" value="1"/>
</dbReference>
<dbReference type="SMART" id="SM00874">
    <property type="entry name" value="B5"/>
    <property type="match status" value="1"/>
</dbReference>
<keyword evidence="5 11" id="KW-0547">Nucleotide-binding</keyword>
<evidence type="ECO:0000256" key="1">
    <source>
        <dbReference type="ARBA" id="ARBA00008653"/>
    </source>
</evidence>
<dbReference type="PANTHER" id="PTHR10947">
    <property type="entry name" value="PHENYLALANYL-TRNA SYNTHETASE BETA CHAIN AND LEUCINE-RICH REPEAT-CONTAINING PROTEIN 47"/>
    <property type="match status" value="1"/>
</dbReference>
<keyword evidence="8 11" id="KW-0648">Protein biosynthesis</keyword>
<evidence type="ECO:0000256" key="5">
    <source>
        <dbReference type="ARBA" id="ARBA00022741"/>
    </source>
</evidence>
<dbReference type="Proteomes" id="UP001216907">
    <property type="component" value="Unassembled WGS sequence"/>
</dbReference>